<proteinExistence type="predicted"/>
<dbReference type="SUPFAM" id="SSF51338">
    <property type="entry name" value="Composite domain of metallo-dependent hydrolases"/>
    <property type="match status" value="1"/>
</dbReference>
<protein>
    <recommendedName>
        <fullName evidence="3">Amidohydrolase-related domain-containing protein</fullName>
    </recommendedName>
</protein>
<dbReference type="GO" id="GO:0016810">
    <property type="term" value="F:hydrolase activity, acting on carbon-nitrogen (but not peptide) bonds"/>
    <property type="evidence" value="ECO:0007669"/>
    <property type="project" value="InterPro"/>
</dbReference>
<gene>
    <name evidence="1" type="ORF">CUS_4845</name>
</gene>
<dbReference type="RefSeq" id="WP_002847241.1">
    <property type="nucleotide sequence ID" value="NZ_ADKM02000023.1"/>
</dbReference>
<sequence length="220" mass="23324">MAGGIYSPEMVIKNALVDGQLTDIEITCGRISAVGKNLPTADCMTINAGGLMASAGRIYLCDGGGLDGEELLFSGFSTVVFRRRAASPSVSDCIKRAMTVPLNFAVLSDDDATVSSFSDGALPTCGSEIISDHVGAVEVGMLADIFLWTRQGSPKTPEKIIKGGRLIFDRSISPRRDIIYAMSEPLRSVFFTTQAGADSYIGKKLVGERSVATIVYSDPP</sequence>
<dbReference type="InterPro" id="IPR011059">
    <property type="entry name" value="Metal-dep_hydrolase_composite"/>
</dbReference>
<evidence type="ECO:0000313" key="1">
    <source>
        <dbReference type="EMBL" id="EGC04431.1"/>
    </source>
</evidence>
<keyword evidence="2" id="KW-1185">Reference proteome</keyword>
<dbReference type="EMBL" id="ADKM02000023">
    <property type="protein sequence ID" value="EGC04431.1"/>
    <property type="molecule type" value="Genomic_DNA"/>
</dbReference>
<evidence type="ECO:0000313" key="2">
    <source>
        <dbReference type="Proteomes" id="UP000004259"/>
    </source>
</evidence>
<accession>E9S8E1</accession>
<dbReference type="Proteomes" id="UP000004259">
    <property type="component" value="Unassembled WGS sequence"/>
</dbReference>
<comment type="caution">
    <text evidence="1">The sequence shown here is derived from an EMBL/GenBank/DDBJ whole genome shotgun (WGS) entry which is preliminary data.</text>
</comment>
<reference evidence="1 2" key="1">
    <citation type="submission" date="2011-02" db="EMBL/GenBank/DDBJ databases">
        <authorList>
            <person name="Nelson K.E."/>
            <person name="Sutton G."/>
            <person name="Torralba M."/>
            <person name="Durkin S."/>
            <person name="Harkins D."/>
            <person name="Montgomery R."/>
            <person name="Ziemer C."/>
            <person name="Klaassens E."/>
            <person name="Ocuiv P."/>
            <person name="Morrison M."/>
        </authorList>
    </citation>
    <scope>NUCLEOTIDE SEQUENCE [LARGE SCALE GENOMIC DNA]</scope>
    <source>
        <strain evidence="1 2">8</strain>
    </source>
</reference>
<evidence type="ECO:0008006" key="3">
    <source>
        <dbReference type="Google" id="ProtNLM"/>
    </source>
</evidence>
<name>E9S8E1_RUMAL</name>
<dbReference type="OrthoDB" id="9802793at2"/>
<dbReference type="eggNOG" id="COG0804">
    <property type="taxonomic scope" value="Bacteria"/>
</dbReference>
<dbReference type="AlphaFoldDB" id="E9S8E1"/>
<organism evidence="1 2">
    <name type="scientific">Ruminococcus albus 8</name>
    <dbReference type="NCBI Taxonomy" id="246199"/>
    <lineage>
        <taxon>Bacteria</taxon>
        <taxon>Bacillati</taxon>
        <taxon>Bacillota</taxon>
        <taxon>Clostridia</taxon>
        <taxon>Eubacteriales</taxon>
        <taxon>Oscillospiraceae</taxon>
        <taxon>Ruminococcus</taxon>
    </lineage>
</organism>